<accession>A0A2W2C8D1</accession>
<evidence type="ECO:0000256" key="2">
    <source>
        <dbReference type="ARBA" id="ARBA00010447"/>
    </source>
</evidence>
<comment type="cofactor">
    <cofactor evidence="1 5">
        <name>pyridoxal 5'-phosphate</name>
        <dbReference type="ChEBI" id="CHEBI:597326"/>
    </cofactor>
</comment>
<keyword evidence="3" id="KW-0663">Pyridoxal phosphate</keyword>
<proteinExistence type="inferred from homology"/>
<sequence length="430" mass="44852">MTVTDLPRVHTPLPAAPTQPLLPVVGADLEAPLAGGGVARYVNLDYAASAPALRAVADHVAEILPTYASVHRGAGYASQLSTQRYEDARATVAGFVGARPDDVVVFTRNTTDALNLLASCVPDGGEVVVLDLEHHANLLPWQRGPHRVVEVGPTLAQTLSRLQVELSRRPAALLAVTGASNVTGEQLPLGALAGLAHRNGARIAVDAAQLAPHRRIDIVAGELDYVAFSGHKLYAPFGAGALVGRRDWLDAAPPYLAGGGAVREVTTAATDWAPAPARHEGGSPNVIGAVALARACEVVAALPEGCVEVHESALRRRLLAGLERIDAVRTLRLWPDSGAAIGVVAFTVDGFAARQVSEYLAAEHGIGVRDGRFCAHPLLARLGADEGALRASFGLGSTAADVDRLLAALDRLVTEGTTRGYAVRADRPCD</sequence>
<dbReference type="GO" id="GO:0031071">
    <property type="term" value="F:cysteine desulfurase activity"/>
    <property type="evidence" value="ECO:0007669"/>
    <property type="project" value="UniProtKB-EC"/>
</dbReference>
<evidence type="ECO:0000259" key="6">
    <source>
        <dbReference type="Pfam" id="PF00266"/>
    </source>
</evidence>
<dbReference type="Pfam" id="PF00266">
    <property type="entry name" value="Aminotran_5"/>
    <property type="match status" value="1"/>
</dbReference>
<comment type="catalytic activity">
    <reaction evidence="4">
        <text>(sulfur carrier)-H + L-cysteine = (sulfur carrier)-SH + L-alanine</text>
        <dbReference type="Rhea" id="RHEA:43892"/>
        <dbReference type="Rhea" id="RHEA-COMP:14737"/>
        <dbReference type="Rhea" id="RHEA-COMP:14739"/>
        <dbReference type="ChEBI" id="CHEBI:29917"/>
        <dbReference type="ChEBI" id="CHEBI:35235"/>
        <dbReference type="ChEBI" id="CHEBI:57972"/>
        <dbReference type="ChEBI" id="CHEBI:64428"/>
        <dbReference type="EC" id="2.8.1.7"/>
    </reaction>
</comment>
<evidence type="ECO:0000313" key="7">
    <source>
        <dbReference type="EMBL" id="PZF84427.1"/>
    </source>
</evidence>
<comment type="similarity">
    <text evidence="2">Belongs to the class-V pyridoxal-phosphate-dependent aminotransferase family. Csd subfamily.</text>
</comment>
<dbReference type="InterPro" id="IPR015421">
    <property type="entry name" value="PyrdxlP-dep_Trfase_major"/>
</dbReference>
<feature type="domain" description="Aminotransferase class V" evidence="6">
    <location>
        <begin position="42"/>
        <end position="405"/>
    </location>
</feature>
<dbReference type="Proteomes" id="UP000248764">
    <property type="component" value="Unassembled WGS sequence"/>
</dbReference>
<dbReference type="PANTHER" id="PTHR43586">
    <property type="entry name" value="CYSTEINE DESULFURASE"/>
    <property type="match status" value="1"/>
</dbReference>
<evidence type="ECO:0000256" key="3">
    <source>
        <dbReference type="ARBA" id="ARBA00022898"/>
    </source>
</evidence>
<dbReference type="InterPro" id="IPR015422">
    <property type="entry name" value="PyrdxlP-dep_Trfase_small"/>
</dbReference>
<evidence type="ECO:0000313" key="8">
    <source>
        <dbReference type="Proteomes" id="UP000248764"/>
    </source>
</evidence>
<dbReference type="AlphaFoldDB" id="A0A2W2C8D1"/>
<organism evidence="7 8">
    <name type="scientific">Jiangella anatolica</name>
    <dbReference type="NCBI Taxonomy" id="2670374"/>
    <lineage>
        <taxon>Bacteria</taxon>
        <taxon>Bacillati</taxon>
        <taxon>Actinomycetota</taxon>
        <taxon>Actinomycetes</taxon>
        <taxon>Jiangellales</taxon>
        <taxon>Jiangellaceae</taxon>
        <taxon>Jiangella</taxon>
    </lineage>
</organism>
<evidence type="ECO:0000256" key="5">
    <source>
        <dbReference type="RuleBase" id="RU004504"/>
    </source>
</evidence>
<dbReference type="InterPro" id="IPR020578">
    <property type="entry name" value="Aminotrans_V_PyrdxlP_BS"/>
</dbReference>
<dbReference type="PANTHER" id="PTHR43586:SF8">
    <property type="entry name" value="CYSTEINE DESULFURASE 1, CHLOROPLASTIC"/>
    <property type="match status" value="1"/>
</dbReference>
<dbReference type="Gene3D" id="3.40.640.10">
    <property type="entry name" value="Type I PLP-dependent aspartate aminotransferase-like (Major domain)"/>
    <property type="match status" value="1"/>
</dbReference>
<keyword evidence="8" id="KW-1185">Reference proteome</keyword>
<reference evidence="7 8" key="1">
    <citation type="submission" date="2018-01" db="EMBL/GenBank/DDBJ databases">
        <title>Draft genome sequence of Jiangella sp. GTF31.</title>
        <authorList>
            <person name="Sahin N."/>
            <person name="Ay H."/>
            <person name="Saygin H."/>
        </authorList>
    </citation>
    <scope>NUCLEOTIDE SEQUENCE [LARGE SCALE GENOMIC DNA]</scope>
    <source>
        <strain evidence="7 8">GTF31</strain>
    </source>
</reference>
<dbReference type="RefSeq" id="WP_111254202.1">
    <property type="nucleotide sequence ID" value="NZ_POTW01000015.1"/>
</dbReference>
<dbReference type="PROSITE" id="PS00595">
    <property type="entry name" value="AA_TRANSFER_CLASS_5"/>
    <property type="match status" value="1"/>
</dbReference>
<evidence type="ECO:0000256" key="1">
    <source>
        <dbReference type="ARBA" id="ARBA00001933"/>
    </source>
</evidence>
<dbReference type="SUPFAM" id="SSF53383">
    <property type="entry name" value="PLP-dependent transferases"/>
    <property type="match status" value="1"/>
</dbReference>
<name>A0A2W2C8D1_9ACTN</name>
<protein>
    <submittedName>
        <fullName evidence="7">Cysteine desulfurase</fullName>
    </submittedName>
</protein>
<gene>
    <name evidence="7" type="ORF">C1I92_08330</name>
</gene>
<dbReference type="InterPro" id="IPR000192">
    <property type="entry name" value="Aminotrans_V_dom"/>
</dbReference>
<dbReference type="InterPro" id="IPR015424">
    <property type="entry name" value="PyrdxlP-dep_Trfase"/>
</dbReference>
<dbReference type="EMBL" id="POTW01000015">
    <property type="protein sequence ID" value="PZF84427.1"/>
    <property type="molecule type" value="Genomic_DNA"/>
</dbReference>
<dbReference type="Gene3D" id="3.90.1150.10">
    <property type="entry name" value="Aspartate Aminotransferase, domain 1"/>
    <property type="match status" value="1"/>
</dbReference>
<comment type="caution">
    <text evidence="7">The sequence shown here is derived from an EMBL/GenBank/DDBJ whole genome shotgun (WGS) entry which is preliminary data.</text>
</comment>
<evidence type="ECO:0000256" key="4">
    <source>
        <dbReference type="ARBA" id="ARBA00050776"/>
    </source>
</evidence>